<dbReference type="InterPro" id="IPR007409">
    <property type="entry name" value="Restrct_endonuc_type1_HsdR_N"/>
</dbReference>
<reference evidence="12 13" key="1">
    <citation type="submission" date="2016-11" db="EMBL/GenBank/DDBJ databases">
        <title>Comparative genomics of Bartonella apis.</title>
        <authorList>
            <person name="Engel P."/>
        </authorList>
    </citation>
    <scope>NUCLEOTIDE SEQUENCE [LARGE SCALE GENOMIC DNA]</scope>
    <source>
        <strain evidence="12 13">BBC0178</strain>
    </source>
</reference>
<keyword evidence="4 10" id="KW-0547">Nucleotide-binding</keyword>
<sequence length="1044" mass="116560">MNECDIECAGLEYFAELGYEIVDPKASSPDGILPLRKAYDEVILTKKLLDALARINPTIPEDARLDALRKILAVETPSLVEENRRIHKMIIEGVDVEYADDDGVIIGNKVWLIDFKNPENNDFLVTNQFTVAENGFTRRPDIVVFVNGLPLGVIELKNAASEQATLSNAFNQLQTYKKQIPSLFRTNAVLVTSDGLSARIGSLTAEEERFMPWRTVTGADGDFTPAGPREYETLIKGVFEKNRFLRLIKDFIVFGNKGNGPFKIVAGYHQYYGALKALNRIIAAAACDGDRKGGVVWHTQGSGKSLLMAFLGGLIVKSPELENPTLVVLTDRNDLDDQLFHTFSMCRDLIRQTPEQAEDRDSLRRMLDRASGGVIFTTMQKFSTLPEENEYPVLTERRNVIVMVDEAHRSQYGFAAKIDRKTGETRYGYAHYVRQALPNASFIGFTGTPIERADINTPAVFGSYVDIYDISRAVEDKATVPIYYESRLVRLELDPAVQKQIDNAVDAMIEGDEPSEQEKQKSKWTSVEKLVGAPKRLSKLAEDMIAHLEARLHAMAGRAMVVTMSRRICVDLYNQIIRLRPEWHSEDDNKGAVKIVMTGSASDPLDWQQHIGNKKRRDLLAKRARDPEDPLKLVIVCDMWLTGFDAPPMHTMYIDKPMRSHGLMQAIARVNRVFKDKPGGLVVDYIGIGNNLKKALAEYTQSDRDKTGISEEEAVSALQECLDVVRDMYHGIDISKGYTGTPSEKLEAIADAMDWILKLQNESAAKAKDEKEKKRAHRRYFDAVTALKKANALASASELALKTRDEIGFYEAVRAALAKPTVRGKMSDEARTAAVNQLLDKAVVTAEVVDILKAAGLKTPEISILSDDFLIEIQNMERKNLALEALHKLLNGEITSRSKTNIIEARAFSDRLKEAVARYHSNAISTVEMLQSLIDLAKDMRAKVQAGMESGLSPAEVAFYDALAENNSAVEAMGDEKLRVIAIELVKAMRAKVTIDWNHRTQARAEMRVLVKRLLRKFGYPPDLSDDAVKNVLAQAETVLNCLC</sequence>
<dbReference type="RefSeq" id="WP_078039021.1">
    <property type="nucleotide sequence ID" value="NZ_CP015820.1"/>
</dbReference>
<evidence type="ECO:0000256" key="1">
    <source>
        <dbReference type="ARBA" id="ARBA00000851"/>
    </source>
</evidence>
<evidence type="ECO:0000256" key="10">
    <source>
        <dbReference type="RuleBase" id="RU364115"/>
    </source>
</evidence>
<dbReference type="GO" id="GO:0005524">
    <property type="term" value="F:ATP binding"/>
    <property type="evidence" value="ECO:0007669"/>
    <property type="project" value="UniProtKB-KW"/>
</dbReference>
<evidence type="ECO:0000256" key="3">
    <source>
        <dbReference type="ARBA" id="ARBA00022722"/>
    </source>
</evidence>
<comment type="similarity">
    <text evidence="2 10">Belongs to the HsdR family.</text>
</comment>
<keyword evidence="13" id="KW-1185">Reference proteome</keyword>
<dbReference type="GO" id="GO:0009035">
    <property type="term" value="F:type I site-specific deoxyribonuclease activity"/>
    <property type="evidence" value="ECO:0007669"/>
    <property type="project" value="UniProtKB-EC"/>
</dbReference>
<organism evidence="12 13">
    <name type="scientific">Bartonella apihabitans</name>
    <dbReference type="NCBI Taxonomy" id="2750929"/>
    <lineage>
        <taxon>Bacteria</taxon>
        <taxon>Pseudomonadati</taxon>
        <taxon>Pseudomonadota</taxon>
        <taxon>Alphaproteobacteria</taxon>
        <taxon>Hyphomicrobiales</taxon>
        <taxon>Bartonellaceae</taxon>
        <taxon>Bartonella</taxon>
    </lineage>
</organism>
<dbReference type="REBASE" id="190895">
    <property type="entry name" value="Ban178ORF3970P"/>
</dbReference>
<feature type="domain" description="Helicase ATP-binding" evidence="11">
    <location>
        <begin position="285"/>
        <end position="467"/>
    </location>
</feature>
<dbReference type="InterPro" id="IPR014001">
    <property type="entry name" value="Helicase_ATP-bd"/>
</dbReference>
<dbReference type="Proteomes" id="UP000189660">
    <property type="component" value="Chromosome"/>
</dbReference>
<dbReference type="PANTHER" id="PTHR30195">
    <property type="entry name" value="TYPE I SITE-SPECIFIC DEOXYRIBONUCLEASE PROTEIN SUBUNIT M AND R"/>
    <property type="match status" value="1"/>
</dbReference>
<evidence type="ECO:0000256" key="9">
    <source>
        <dbReference type="ARBA" id="ARBA00023125"/>
    </source>
</evidence>
<dbReference type="Gene3D" id="3.90.1570.50">
    <property type="match status" value="1"/>
</dbReference>
<keyword evidence="5 10" id="KW-0680">Restriction system</keyword>
<dbReference type="Pfam" id="PF11867">
    <property type="entry name" value="T1RH-like_C"/>
    <property type="match status" value="1"/>
</dbReference>
<dbReference type="InterPro" id="IPR027417">
    <property type="entry name" value="P-loop_NTPase"/>
</dbReference>
<evidence type="ECO:0000313" key="12">
    <source>
        <dbReference type="EMBL" id="AQT41895.1"/>
    </source>
</evidence>
<dbReference type="PROSITE" id="PS51192">
    <property type="entry name" value="HELICASE_ATP_BIND_1"/>
    <property type="match status" value="1"/>
</dbReference>
<dbReference type="InterPro" id="IPR004473">
    <property type="entry name" value="Restrct_endonuc_typeI_HsdR"/>
</dbReference>
<evidence type="ECO:0000256" key="5">
    <source>
        <dbReference type="ARBA" id="ARBA00022747"/>
    </source>
</evidence>
<dbReference type="Pfam" id="PF22679">
    <property type="entry name" value="T1R_D3-like"/>
    <property type="match status" value="1"/>
</dbReference>
<dbReference type="InterPro" id="IPR021810">
    <property type="entry name" value="T1RH-like_C"/>
</dbReference>
<evidence type="ECO:0000313" key="13">
    <source>
        <dbReference type="Proteomes" id="UP000189660"/>
    </source>
</evidence>
<dbReference type="NCBIfam" id="TIGR00348">
    <property type="entry name" value="hsdR"/>
    <property type="match status" value="1"/>
</dbReference>
<comment type="catalytic activity">
    <reaction evidence="1 10">
        <text>Endonucleolytic cleavage of DNA to give random double-stranded fragments with terminal 5'-phosphates, ATP is simultaneously hydrolyzed.</text>
        <dbReference type="EC" id="3.1.21.3"/>
    </reaction>
</comment>
<comment type="function">
    <text evidence="10">Subunit R is required for both nuclease and ATPase activities, but not for modification.</text>
</comment>
<dbReference type="CDD" id="cd18800">
    <property type="entry name" value="SF2_C_EcoR124I-like"/>
    <property type="match status" value="1"/>
</dbReference>
<evidence type="ECO:0000256" key="8">
    <source>
        <dbReference type="ARBA" id="ARBA00022840"/>
    </source>
</evidence>
<dbReference type="OrthoDB" id="9758243at2"/>
<keyword evidence="6" id="KW-0255">Endonuclease</keyword>
<proteinExistence type="inferred from homology"/>
<dbReference type="SMART" id="SM00487">
    <property type="entry name" value="DEXDc"/>
    <property type="match status" value="1"/>
</dbReference>
<dbReference type="GO" id="GO:0003677">
    <property type="term" value="F:DNA binding"/>
    <property type="evidence" value="ECO:0007669"/>
    <property type="project" value="UniProtKB-KW"/>
</dbReference>
<dbReference type="InterPro" id="IPR040980">
    <property type="entry name" value="SWI2_SNF2"/>
</dbReference>
<dbReference type="KEGG" id="bapa:BBC0178_003930"/>
<dbReference type="Pfam" id="PF18766">
    <property type="entry name" value="SWI2_SNF2"/>
    <property type="match status" value="1"/>
</dbReference>
<evidence type="ECO:0000259" key="11">
    <source>
        <dbReference type="PROSITE" id="PS51192"/>
    </source>
</evidence>
<dbReference type="InterPro" id="IPR051268">
    <property type="entry name" value="Type-I_R_enzyme_R_subunit"/>
</dbReference>
<dbReference type="Gene3D" id="3.40.50.300">
    <property type="entry name" value="P-loop containing nucleotide triphosphate hydrolases"/>
    <property type="match status" value="2"/>
</dbReference>
<dbReference type="SUPFAM" id="SSF52540">
    <property type="entry name" value="P-loop containing nucleoside triphosphate hydrolases"/>
    <property type="match status" value="2"/>
</dbReference>
<protein>
    <recommendedName>
        <fullName evidence="10">Type I restriction enzyme endonuclease subunit</fullName>
        <shortName evidence="10">R protein</shortName>
        <ecNumber evidence="10">3.1.21.3</ecNumber>
    </recommendedName>
</protein>
<dbReference type="InterPro" id="IPR055180">
    <property type="entry name" value="HsdR_RecA-like_helicase_dom_2"/>
</dbReference>
<dbReference type="PANTHER" id="PTHR30195:SF15">
    <property type="entry name" value="TYPE I RESTRICTION ENZYME HINDI ENDONUCLEASE SUBUNIT"/>
    <property type="match status" value="1"/>
</dbReference>
<keyword evidence="3" id="KW-0540">Nuclease</keyword>
<keyword evidence="9 10" id="KW-0238">DNA-binding</keyword>
<name>A0A1U9M994_9HYPH</name>
<dbReference type="EC" id="3.1.21.3" evidence="10"/>
<gene>
    <name evidence="12" type="ORF">BBC0178_003930</name>
</gene>
<keyword evidence="8 10" id="KW-0067">ATP-binding</keyword>
<dbReference type="GO" id="GO:0009307">
    <property type="term" value="P:DNA restriction-modification system"/>
    <property type="evidence" value="ECO:0007669"/>
    <property type="project" value="UniProtKB-KW"/>
</dbReference>
<keyword evidence="7 10" id="KW-0378">Hydrolase</keyword>
<evidence type="ECO:0000256" key="7">
    <source>
        <dbReference type="ARBA" id="ARBA00022801"/>
    </source>
</evidence>
<comment type="subunit">
    <text evidence="10">The type I restriction/modification system is composed of three polypeptides R, M and S.</text>
</comment>
<accession>A0A1U9M994</accession>
<evidence type="ECO:0000256" key="6">
    <source>
        <dbReference type="ARBA" id="ARBA00022759"/>
    </source>
</evidence>
<dbReference type="AlphaFoldDB" id="A0A1U9M994"/>
<dbReference type="CDD" id="cd22332">
    <property type="entry name" value="HsdR_N"/>
    <property type="match status" value="1"/>
</dbReference>
<dbReference type="EMBL" id="CP015820">
    <property type="protein sequence ID" value="AQT41895.1"/>
    <property type="molecule type" value="Genomic_DNA"/>
</dbReference>
<evidence type="ECO:0000256" key="4">
    <source>
        <dbReference type="ARBA" id="ARBA00022741"/>
    </source>
</evidence>
<dbReference type="Pfam" id="PF04313">
    <property type="entry name" value="HSDR_N"/>
    <property type="match status" value="1"/>
</dbReference>
<dbReference type="CDD" id="cd18030">
    <property type="entry name" value="DEXHc_RE_I_HsdR"/>
    <property type="match status" value="1"/>
</dbReference>
<evidence type="ECO:0000256" key="2">
    <source>
        <dbReference type="ARBA" id="ARBA00008598"/>
    </source>
</evidence>